<dbReference type="AlphaFoldDB" id="X0YR20"/>
<accession>X0YR20</accession>
<sequence>TTTMITAMNAINDPTIFSIQTAQFSRMHLKE</sequence>
<evidence type="ECO:0000313" key="1">
    <source>
        <dbReference type="EMBL" id="GAG58769.1"/>
    </source>
</evidence>
<proteinExistence type="predicted"/>
<organism evidence="1">
    <name type="scientific">marine sediment metagenome</name>
    <dbReference type="NCBI Taxonomy" id="412755"/>
    <lineage>
        <taxon>unclassified sequences</taxon>
        <taxon>metagenomes</taxon>
        <taxon>ecological metagenomes</taxon>
    </lineage>
</organism>
<name>X0YR20_9ZZZZ</name>
<feature type="non-terminal residue" evidence="1">
    <location>
        <position position="1"/>
    </location>
</feature>
<protein>
    <submittedName>
        <fullName evidence="1">Uncharacterized protein</fullName>
    </submittedName>
</protein>
<reference evidence="1" key="1">
    <citation type="journal article" date="2014" name="Front. Microbiol.">
        <title>High frequency of phylogenetically diverse reductive dehalogenase-homologous genes in deep subseafloor sedimentary metagenomes.</title>
        <authorList>
            <person name="Kawai M."/>
            <person name="Futagami T."/>
            <person name="Toyoda A."/>
            <person name="Takaki Y."/>
            <person name="Nishi S."/>
            <person name="Hori S."/>
            <person name="Arai W."/>
            <person name="Tsubouchi T."/>
            <person name="Morono Y."/>
            <person name="Uchiyama I."/>
            <person name="Ito T."/>
            <person name="Fujiyama A."/>
            <person name="Inagaki F."/>
            <person name="Takami H."/>
        </authorList>
    </citation>
    <scope>NUCLEOTIDE SEQUENCE</scope>
    <source>
        <strain evidence="1">Expedition CK06-06</strain>
    </source>
</reference>
<comment type="caution">
    <text evidence="1">The sequence shown here is derived from an EMBL/GenBank/DDBJ whole genome shotgun (WGS) entry which is preliminary data.</text>
</comment>
<gene>
    <name evidence="1" type="ORF">S01H4_07037</name>
</gene>
<dbReference type="EMBL" id="BART01002253">
    <property type="protein sequence ID" value="GAG58769.1"/>
    <property type="molecule type" value="Genomic_DNA"/>
</dbReference>